<accession>A0A658R3A3</accession>
<dbReference type="PANTHER" id="PTHR30537">
    <property type="entry name" value="HTH-TYPE TRANSCRIPTIONAL REGULATOR"/>
    <property type="match status" value="1"/>
</dbReference>
<comment type="similarity">
    <text evidence="1">Belongs to the LysR transcriptional regulatory family.</text>
</comment>
<evidence type="ECO:0000313" key="6">
    <source>
        <dbReference type="EMBL" id="SAL46335.1"/>
    </source>
</evidence>
<protein>
    <submittedName>
        <fullName evidence="6">LysR substrate binding domain protein</fullName>
    </submittedName>
</protein>
<keyword evidence="2" id="KW-0805">Transcription regulation</keyword>
<evidence type="ECO:0000256" key="1">
    <source>
        <dbReference type="ARBA" id="ARBA00009437"/>
    </source>
</evidence>
<sequence length="316" mass="34792">MQLDMRLVMAFSLVMRSGSLTQAEAVSGISKATLSRQLQVLEEELGVTLFNRRARGMTPTEAGRAFYTHCEQILADVSGRLELAREQLQELGSGISGELTIKADSEFSTTFAAHVTKLFMARHPNVKLNLDIADYPGCAKAEEIDGYICAELPDIPDLVGKLLGQIGYGLYASPSYLQKKGNPVTPMDLTHHDSIVIRSASGDKDGLMLHSQGGGQPYRPKANVTTNDPWIMKTFCIDGFGIALLPDFFVRPELTQELLVPVLPEWKPKPRRIYCAYQKQRFAGRKLRDLMTLMVDCVEDIDSCSGYVGRSSAGIG</sequence>
<dbReference type="SUPFAM" id="SSF46785">
    <property type="entry name" value="Winged helix' DNA-binding domain"/>
    <property type="match status" value="1"/>
</dbReference>
<dbReference type="PROSITE" id="PS50931">
    <property type="entry name" value="HTH_LYSR"/>
    <property type="match status" value="1"/>
</dbReference>
<dbReference type="InterPro" id="IPR036390">
    <property type="entry name" value="WH_DNA-bd_sf"/>
</dbReference>
<dbReference type="GO" id="GO:0003700">
    <property type="term" value="F:DNA-binding transcription factor activity"/>
    <property type="evidence" value="ECO:0007669"/>
    <property type="project" value="InterPro"/>
</dbReference>
<dbReference type="EMBL" id="FCNV02000014">
    <property type="protein sequence ID" value="SAL46335.1"/>
    <property type="molecule type" value="Genomic_DNA"/>
</dbReference>
<dbReference type="SUPFAM" id="SSF53850">
    <property type="entry name" value="Periplasmic binding protein-like II"/>
    <property type="match status" value="1"/>
</dbReference>
<dbReference type="CDD" id="cd08422">
    <property type="entry name" value="PBP2_CrgA_like"/>
    <property type="match status" value="1"/>
</dbReference>
<dbReference type="InterPro" id="IPR058163">
    <property type="entry name" value="LysR-type_TF_proteobact-type"/>
</dbReference>
<evidence type="ECO:0000256" key="2">
    <source>
        <dbReference type="ARBA" id="ARBA00023015"/>
    </source>
</evidence>
<dbReference type="GO" id="GO:0043565">
    <property type="term" value="F:sequence-specific DNA binding"/>
    <property type="evidence" value="ECO:0007669"/>
    <property type="project" value="TreeGrafter"/>
</dbReference>
<evidence type="ECO:0000259" key="5">
    <source>
        <dbReference type="PROSITE" id="PS50931"/>
    </source>
</evidence>
<proteinExistence type="inferred from homology"/>
<keyword evidence="7" id="KW-1185">Reference proteome</keyword>
<dbReference type="InterPro" id="IPR005119">
    <property type="entry name" value="LysR_subst-bd"/>
</dbReference>
<dbReference type="InterPro" id="IPR036388">
    <property type="entry name" value="WH-like_DNA-bd_sf"/>
</dbReference>
<dbReference type="Gene3D" id="3.40.190.290">
    <property type="match status" value="1"/>
</dbReference>
<dbReference type="AlphaFoldDB" id="A0A658R3A3"/>
<dbReference type="Pfam" id="PF00126">
    <property type="entry name" value="HTH_1"/>
    <property type="match status" value="1"/>
</dbReference>
<dbReference type="Pfam" id="PF03466">
    <property type="entry name" value="LysR_substrate"/>
    <property type="match status" value="1"/>
</dbReference>
<evidence type="ECO:0000256" key="4">
    <source>
        <dbReference type="ARBA" id="ARBA00023163"/>
    </source>
</evidence>
<dbReference type="Gene3D" id="1.10.10.10">
    <property type="entry name" value="Winged helix-like DNA-binding domain superfamily/Winged helix DNA-binding domain"/>
    <property type="match status" value="1"/>
</dbReference>
<dbReference type="InterPro" id="IPR000847">
    <property type="entry name" value="LysR_HTH_N"/>
</dbReference>
<dbReference type="PANTHER" id="PTHR30537:SF68">
    <property type="entry name" value="TRANSCRIPTIONAL REGULATOR-RELATED"/>
    <property type="match status" value="1"/>
</dbReference>
<dbReference type="GO" id="GO:0006351">
    <property type="term" value="P:DNA-templated transcription"/>
    <property type="evidence" value="ECO:0007669"/>
    <property type="project" value="TreeGrafter"/>
</dbReference>
<evidence type="ECO:0000256" key="3">
    <source>
        <dbReference type="ARBA" id="ARBA00023125"/>
    </source>
</evidence>
<dbReference type="Proteomes" id="UP000198263">
    <property type="component" value="Unassembled WGS sequence"/>
</dbReference>
<dbReference type="OrthoDB" id="9072091at2"/>
<evidence type="ECO:0000313" key="7">
    <source>
        <dbReference type="Proteomes" id="UP000198263"/>
    </source>
</evidence>
<name>A0A658R3A3_9BURK</name>
<comment type="caution">
    <text evidence="6">The sequence shown here is derived from an EMBL/GenBank/DDBJ whole genome shotgun (WGS) entry which is preliminary data.</text>
</comment>
<dbReference type="FunFam" id="1.10.10.10:FF:000001">
    <property type="entry name" value="LysR family transcriptional regulator"/>
    <property type="match status" value="1"/>
</dbReference>
<feature type="domain" description="HTH lysR-type" evidence="5">
    <location>
        <begin position="3"/>
        <end position="60"/>
    </location>
</feature>
<keyword evidence="3" id="KW-0238">DNA-binding</keyword>
<dbReference type="RefSeq" id="WP_040053422.1">
    <property type="nucleotide sequence ID" value="NZ_FCNV02000014.1"/>
</dbReference>
<keyword evidence="4" id="KW-0804">Transcription</keyword>
<reference evidence="6 7" key="1">
    <citation type="submission" date="2016-01" db="EMBL/GenBank/DDBJ databases">
        <authorList>
            <person name="Peeters C."/>
        </authorList>
    </citation>
    <scope>NUCLEOTIDE SEQUENCE [LARGE SCALE GENOMIC DNA]</scope>
    <source>
        <strain evidence="6">LMG 29315</strain>
    </source>
</reference>
<organism evidence="6 7">
    <name type="scientific">Caballeronia concitans</name>
    <dbReference type="NCBI Taxonomy" id="1777133"/>
    <lineage>
        <taxon>Bacteria</taxon>
        <taxon>Pseudomonadati</taxon>
        <taxon>Pseudomonadota</taxon>
        <taxon>Betaproteobacteria</taxon>
        <taxon>Burkholderiales</taxon>
        <taxon>Burkholderiaceae</taxon>
        <taxon>Caballeronia</taxon>
    </lineage>
</organism>
<gene>
    <name evidence="6" type="ORF">AWB72_04835</name>
</gene>